<name>A0A0M6WXC7_9FIRM</name>
<feature type="domain" description="HTH merR-type" evidence="7">
    <location>
        <begin position="1"/>
        <end position="69"/>
    </location>
</feature>
<evidence type="ECO:0000256" key="6">
    <source>
        <dbReference type="SAM" id="Phobius"/>
    </source>
</evidence>
<keyword evidence="9" id="KW-1185">Reference proteome</keyword>
<dbReference type="GO" id="GO:0003677">
    <property type="term" value="F:DNA binding"/>
    <property type="evidence" value="ECO:0007669"/>
    <property type="project" value="UniProtKB-KW"/>
</dbReference>
<dbReference type="InterPro" id="IPR047057">
    <property type="entry name" value="MerR_fam"/>
</dbReference>
<evidence type="ECO:0000259" key="7">
    <source>
        <dbReference type="PROSITE" id="PS50937"/>
    </source>
</evidence>
<keyword evidence="6" id="KW-0472">Membrane</keyword>
<keyword evidence="6" id="KW-1133">Transmembrane helix</keyword>
<sequence length="281" mass="32721">MTIKDVEERTGLSRSNIRFYEKEKLIEPSRNENNGYRDYSENDVENIKKIAYLRTLGISIEDIRSIISEKVTLQEMLEKQKEVLKNQINDLNKAKLMCEKMLDEESISYEKLQVEQYVTDLHDYWKDNRTVFKLDSVSFLYIWGSMLTWTMITALCLIIGALSYSKLPTEIPVQWSKGVATSLVNKNWIFICPVICIIIRYLLKPFIYAKLQMNNYYGEIITEYLTNYMCFIVLSVEIFSILFTFGVVKSVVVLLFVDTAIFIGLLVVGLVKMDLRGKEVL</sequence>
<proteinExistence type="predicted"/>
<dbReference type="CDD" id="cd00592">
    <property type="entry name" value="HTH_MerR-like"/>
    <property type="match status" value="1"/>
</dbReference>
<gene>
    <name evidence="8" type="ORF">T1815_01411</name>
</gene>
<evidence type="ECO:0000256" key="3">
    <source>
        <dbReference type="ARBA" id="ARBA00023125"/>
    </source>
</evidence>
<evidence type="ECO:0000256" key="1">
    <source>
        <dbReference type="ARBA" id="ARBA00022491"/>
    </source>
</evidence>
<dbReference type="Proteomes" id="UP000049472">
    <property type="component" value="Unassembled WGS sequence"/>
</dbReference>
<evidence type="ECO:0000313" key="8">
    <source>
        <dbReference type="EMBL" id="CRL42351.1"/>
    </source>
</evidence>
<evidence type="ECO:0000256" key="4">
    <source>
        <dbReference type="ARBA" id="ARBA00023163"/>
    </source>
</evidence>
<keyword evidence="2" id="KW-0805">Transcription regulation</keyword>
<dbReference type="AlphaFoldDB" id="A0A0M6WXC7"/>
<dbReference type="InterPro" id="IPR009061">
    <property type="entry name" value="DNA-bd_dom_put_sf"/>
</dbReference>
<keyword evidence="6" id="KW-0812">Transmembrane</keyword>
<dbReference type="SUPFAM" id="SSF46955">
    <property type="entry name" value="Putative DNA-binding domain"/>
    <property type="match status" value="1"/>
</dbReference>
<evidence type="ECO:0000313" key="9">
    <source>
        <dbReference type="Proteomes" id="UP000049472"/>
    </source>
</evidence>
<feature type="transmembrane region" description="Helical" evidence="6">
    <location>
        <begin position="224"/>
        <end position="245"/>
    </location>
</feature>
<keyword evidence="4" id="KW-0804">Transcription</keyword>
<feature type="transmembrane region" description="Helical" evidence="6">
    <location>
        <begin position="139"/>
        <end position="164"/>
    </location>
</feature>
<evidence type="ECO:0000256" key="5">
    <source>
        <dbReference type="SAM" id="Coils"/>
    </source>
</evidence>
<dbReference type="PANTHER" id="PTHR30204:SF69">
    <property type="entry name" value="MERR-FAMILY TRANSCRIPTIONAL REGULATOR"/>
    <property type="match status" value="1"/>
</dbReference>
<evidence type="ECO:0000256" key="2">
    <source>
        <dbReference type="ARBA" id="ARBA00023015"/>
    </source>
</evidence>
<dbReference type="Pfam" id="PF13411">
    <property type="entry name" value="MerR_1"/>
    <property type="match status" value="1"/>
</dbReference>
<reference evidence="9" key="1">
    <citation type="submission" date="2015-05" db="EMBL/GenBank/DDBJ databases">
        <authorList>
            <consortium name="Pathogen Informatics"/>
        </authorList>
    </citation>
    <scope>NUCLEOTIDE SEQUENCE [LARGE SCALE GENOMIC DNA]</scope>
    <source>
        <strain evidence="9">T1-815</strain>
    </source>
</reference>
<accession>A0A0M6WXC7</accession>
<dbReference type="Pfam" id="PF07853">
    <property type="entry name" value="DUF1648"/>
    <property type="match status" value="1"/>
</dbReference>
<organism evidence="8 9">
    <name type="scientific">Agathobacter rectalis</name>
    <dbReference type="NCBI Taxonomy" id="39491"/>
    <lineage>
        <taxon>Bacteria</taxon>
        <taxon>Bacillati</taxon>
        <taxon>Bacillota</taxon>
        <taxon>Clostridia</taxon>
        <taxon>Lachnospirales</taxon>
        <taxon>Lachnospiraceae</taxon>
        <taxon>Agathobacter</taxon>
    </lineage>
</organism>
<keyword evidence="3" id="KW-0238">DNA-binding</keyword>
<dbReference type="GO" id="GO:0003700">
    <property type="term" value="F:DNA-binding transcription factor activity"/>
    <property type="evidence" value="ECO:0007669"/>
    <property type="project" value="InterPro"/>
</dbReference>
<dbReference type="EMBL" id="CVRQ01000069">
    <property type="protein sequence ID" value="CRL42351.1"/>
    <property type="molecule type" value="Genomic_DNA"/>
</dbReference>
<feature type="transmembrane region" description="Helical" evidence="6">
    <location>
        <begin position="184"/>
        <end position="203"/>
    </location>
</feature>
<keyword evidence="5" id="KW-0175">Coiled coil</keyword>
<dbReference type="InterPro" id="IPR012867">
    <property type="entry name" value="DUF1648"/>
</dbReference>
<dbReference type="RefSeq" id="WP_055062794.1">
    <property type="nucleotide sequence ID" value="NZ_CVRQ01000069.1"/>
</dbReference>
<dbReference type="InterPro" id="IPR000551">
    <property type="entry name" value="MerR-type_HTH_dom"/>
</dbReference>
<feature type="coiled-coil region" evidence="5">
    <location>
        <begin position="70"/>
        <end position="104"/>
    </location>
</feature>
<keyword evidence="1" id="KW-0678">Repressor</keyword>
<dbReference type="SMART" id="SM00422">
    <property type="entry name" value="HTH_MERR"/>
    <property type="match status" value="1"/>
</dbReference>
<feature type="transmembrane region" description="Helical" evidence="6">
    <location>
        <begin position="251"/>
        <end position="271"/>
    </location>
</feature>
<dbReference type="PANTHER" id="PTHR30204">
    <property type="entry name" value="REDOX-CYCLING DRUG-SENSING TRANSCRIPTIONAL ACTIVATOR SOXR"/>
    <property type="match status" value="1"/>
</dbReference>
<dbReference type="Gene3D" id="1.10.1660.10">
    <property type="match status" value="1"/>
</dbReference>
<dbReference type="PROSITE" id="PS50937">
    <property type="entry name" value="HTH_MERR_2"/>
    <property type="match status" value="1"/>
</dbReference>
<protein>
    <recommendedName>
        <fullName evidence="7">HTH merR-type domain-containing protein</fullName>
    </recommendedName>
</protein>